<dbReference type="InterPro" id="IPR011604">
    <property type="entry name" value="PDDEXK-like_dom_sf"/>
</dbReference>
<dbReference type="Gene3D" id="3.90.320.10">
    <property type="match status" value="1"/>
</dbReference>
<dbReference type="PANTHER" id="PTHR30591:SF1">
    <property type="entry name" value="RECBCD ENZYME SUBUNIT RECC"/>
    <property type="match status" value="1"/>
</dbReference>
<evidence type="ECO:0000259" key="11">
    <source>
        <dbReference type="Pfam" id="PF13361"/>
    </source>
</evidence>
<name>A0ABV9QMF3_9FIRM</name>
<dbReference type="SUPFAM" id="SSF52540">
    <property type="entry name" value="P-loop containing nucleoside triphosphate hydrolases"/>
    <property type="match status" value="1"/>
</dbReference>
<evidence type="ECO:0000256" key="2">
    <source>
        <dbReference type="ARBA" id="ARBA00022741"/>
    </source>
</evidence>
<sequence>MLHIIGSTSVKEGQKRLLERYIQGSLNSRTYFIVPEQATLITDMWLMEELKEEALMDVRAVSFERLTREVLSVTAGRRRPFIDAVGKSMVLRTVFEDYKDEFQVFREGAHNQDFLSHALRLLTELKRSGISCQQLEEVAASSDSEILRRKLREIALMQRRMKEILEGNYSDNEDRMLLLCEEIKNAQHLKGVDIYLTFFNGFTGLEYEVIGALLENGNEVQISLPLGEERRGYVSDNVFSATEETMAKLRKLAEKRGIKVEFEYCKAQEGNKELAFFGKELFSFSKVLYQDEPESIELRDHQSTEEEVHAVARKIKELVMYRGARYRNIGLCVTDSNEYVKRIRRVFSMYDIPVFIDEKRELFANPMIASIKHLIECMAFHMDYAGLFTFLKLGFANLERREIEVLENYSISHKIRGMMYFEQKYFERGIMEEEERQELLGIQKKLTLFLSDFYKQTRKKKTVSEFVRILIDFLLENHFPRKLESYIEELEEEGLLDFANENRQVWDVFIDIVNQLVELVGNRRVDIEEFGEILMSGMEGHEIGIIPPAQDQIMVATLDRSRNKTDDYLFVLGLCEGYFPKQHAEVSLFTREERSELEKSKVELPSVPEKVRAEERLSFYLNTTTVSKKLFLSYALSDHTGKPLRPSYYVTRLREMMIALSAVEKKSSPVEAVYGRRPLLHLLARNLREVIERGCEEELFWREAVRLLSKRRDEELERLMKALQKTKEARYIQSRHIGRMYGDRVNFSTSRLEQFSSCPYKHFVRYALSPKERTSYNMEATDIGILLHESIDEFTARLKRDPSFSEEKCREEMDAIFEEKAKQRLEVSFENTPRNRYMLEKLKKTACEVGGRIFRQMKKGEFRIWGQEVDFGYKQELPAVTLLEDRAYLRGRIDRIDVMSRESQTYIKIIDYKTSRKSFDLSDAWNGLDIQLIVYLFASLYSRAFGEDKVLPAGVFYFPAIDPLVKAEDEEELEKARNSKTLMKGIALKDEAVLHAIDKTIDEYSSVFYGTGRKKYDEKENLLSEEEFDRLIERVLELAKQIAQEILSGRIEVSPVYRGQEDTACTYCNYKSICRFDERVEDEKYRPIRTQSDEEIKVLLNSRKEAEGHE</sequence>
<evidence type="ECO:0000256" key="6">
    <source>
        <dbReference type="ARBA" id="ARBA00022839"/>
    </source>
</evidence>
<reference evidence="14" key="1">
    <citation type="journal article" date="2019" name="Int. J. Syst. Evol. Microbiol.">
        <title>The Global Catalogue of Microorganisms (GCM) 10K type strain sequencing project: providing services to taxonomists for standard genome sequencing and annotation.</title>
        <authorList>
            <consortium name="The Broad Institute Genomics Platform"/>
            <consortium name="The Broad Institute Genome Sequencing Center for Infectious Disease"/>
            <person name="Wu L."/>
            <person name="Ma J."/>
        </authorList>
    </citation>
    <scope>NUCLEOTIDE SEQUENCE [LARGE SCALE GENOMIC DNA]</scope>
    <source>
        <strain evidence="14">CCUG 46385</strain>
    </source>
</reference>
<evidence type="ECO:0000313" key="14">
    <source>
        <dbReference type="Proteomes" id="UP001595916"/>
    </source>
</evidence>
<dbReference type="InterPro" id="IPR014017">
    <property type="entry name" value="DNA_helicase_UvrD-like_C"/>
</dbReference>
<evidence type="ECO:0000259" key="12">
    <source>
        <dbReference type="Pfam" id="PF21445"/>
    </source>
</evidence>
<keyword evidence="5" id="KW-0347">Helicase</keyword>
<dbReference type="Gene3D" id="3.40.50.300">
    <property type="entry name" value="P-loop containing nucleotide triphosphate hydrolases"/>
    <property type="match status" value="4"/>
</dbReference>
<feature type="domain" description="ATP-dependent helicase/deoxyribonuclease subunit B N-terminal" evidence="12">
    <location>
        <begin position="20"/>
        <end position="269"/>
    </location>
</feature>
<proteinExistence type="predicted"/>
<dbReference type="EMBL" id="JBHSHL010000033">
    <property type="protein sequence ID" value="MFC4805083.1"/>
    <property type="molecule type" value="Genomic_DNA"/>
</dbReference>
<keyword evidence="8" id="KW-0238">DNA-binding</keyword>
<protein>
    <submittedName>
        <fullName evidence="13">PD-(D/E)XK nuclease family protein</fullName>
    </submittedName>
</protein>
<keyword evidence="7" id="KW-0067">ATP-binding</keyword>
<feature type="domain" description="UvrD-like helicase C-terminal" evidence="11">
    <location>
        <begin position="291"/>
        <end position="635"/>
    </location>
</feature>
<organism evidence="13 14">
    <name type="scientific">Filifactor villosus</name>
    <dbReference type="NCBI Taxonomy" id="29374"/>
    <lineage>
        <taxon>Bacteria</taxon>
        <taxon>Bacillati</taxon>
        <taxon>Bacillota</taxon>
        <taxon>Clostridia</taxon>
        <taxon>Peptostreptococcales</taxon>
        <taxon>Filifactoraceae</taxon>
        <taxon>Filifactor</taxon>
    </lineage>
</organism>
<dbReference type="Pfam" id="PF12705">
    <property type="entry name" value="PDDEXK_1"/>
    <property type="match status" value="1"/>
</dbReference>
<evidence type="ECO:0000259" key="10">
    <source>
        <dbReference type="Pfam" id="PF12705"/>
    </source>
</evidence>
<evidence type="ECO:0000256" key="8">
    <source>
        <dbReference type="ARBA" id="ARBA00023125"/>
    </source>
</evidence>
<evidence type="ECO:0000256" key="7">
    <source>
        <dbReference type="ARBA" id="ARBA00022840"/>
    </source>
</evidence>
<accession>A0ABV9QMF3</accession>
<dbReference type="InterPro" id="IPR027417">
    <property type="entry name" value="P-loop_NTPase"/>
</dbReference>
<keyword evidence="14" id="KW-1185">Reference proteome</keyword>
<keyword evidence="4" id="KW-0378">Hydrolase</keyword>
<comment type="caution">
    <text evidence="13">The sequence shown here is derived from an EMBL/GenBank/DDBJ whole genome shotgun (WGS) entry which is preliminary data.</text>
</comment>
<dbReference type="Pfam" id="PF21445">
    <property type="entry name" value="ADDB_N"/>
    <property type="match status" value="1"/>
</dbReference>
<evidence type="ECO:0000256" key="4">
    <source>
        <dbReference type="ARBA" id="ARBA00022801"/>
    </source>
</evidence>
<keyword evidence="9" id="KW-0234">DNA repair</keyword>
<dbReference type="InterPro" id="IPR049035">
    <property type="entry name" value="ADDB_N"/>
</dbReference>
<dbReference type="RefSeq" id="WP_379788621.1">
    <property type="nucleotide sequence ID" value="NZ_JBHSHL010000033.1"/>
</dbReference>
<keyword evidence="6" id="KW-0269">Exonuclease</keyword>
<keyword evidence="1" id="KW-0540">Nuclease</keyword>
<dbReference type="Proteomes" id="UP001595916">
    <property type="component" value="Unassembled WGS sequence"/>
</dbReference>
<evidence type="ECO:0000256" key="9">
    <source>
        <dbReference type="ARBA" id="ARBA00023204"/>
    </source>
</evidence>
<keyword evidence="2" id="KW-0547">Nucleotide-binding</keyword>
<gene>
    <name evidence="13" type="ORF">ACFO4R_08305</name>
</gene>
<evidence type="ECO:0000313" key="13">
    <source>
        <dbReference type="EMBL" id="MFC4805083.1"/>
    </source>
</evidence>
<dbReference type="InterPro" id="IPR038726">
    <property type="entry name" value="PDDEXK_AddAB-type"/>
</dbReference>
<evidence type="ECO:0000256" key="5">
    <source>
        <dbReference type="ARBA" id="ARBA00022806"/>
    </source>
</evidence>
<keyword evidence="3" id="KW-0227">DNA damage</keyword>
<evidence type="ECO:0000256" key="1">
    <source>
        <dbReference type="ARBA" id="ARBA00022722"/>
    </source>
</evidence>
<feature type="domain" description="PD-(D/E)XK endonuclease-like" evidence="10">
    <location>
        <begin position="747"/>
        <end position="1075"/>
    </location>
</feature>
<dbReference type="PANTHER" id="PTHR30591">
    <property type="entry name" value="RECBCD ENZYME SUBUNIT RECC"/>
    <property type="match status" value="1"/>
</dbReference>
<evidence type="ECO:0000256" key="3">
    <source>
        <dbReference type="ARBA" id="ARBA00022763"/>
    </source>
</evidence>
<dbReference type="Pfam" id="PF13361">
    <property type="entry name" value="UvrD_C"/>
    <property type="match status" value="1"/>
</dbReference>